<keyword evidence="2" id="KW-1185">Reference proteome</keyword>
<evidence type="ECO:0000313" key="2">
    <source>
        <dbReference type="Proteomes" id="UP000560081"/>
    </source>
</evidence>
<comment type="caution">
    <text evidence="1">The sequence shown here is derived from an EMBL/GenBank/DDBJ whole genome shotgun (WGS) entry which is preliminary data.</text>
</comment>
<organism evidence="1 2">
    <name type="scientific">Micrococcus flavus</name>
    <dbReference type="NCBI Taxonomy" id="384602"/>
    <lineage>
        <taxon>Bacteria</taxon>
        <taxon>Bacillati</taxon>
        <taxon>Actinomycetota</taxon>
        <taxon>Actinomycetes</taxon>
        <taxon>Micrococcales</taxon>
        <taxon>Micrococcaceae</taxon>
        <taxon>Micrococcus</taxon>
    </lineage>
</organism>
<name>A0A4Y8WXA0_9MICC</name>
<dbReference type="EMBL" id="JACHMC010000001">
    <property type="protein sequence ID" value="MBB4882271.1"/>
    <property type="molecule type" value="Genomic_DNA"/>
</dbReference>
<protein>
    <submittedName>
        <fullName evidence="1">Putative membrane protein</fullName>
    </submittedName>
</protein>
<gene>
    <name evidence="1" type="ORF">BJ976_000622</name>
</gene>
<reference evidence="1 2" key="1">
    <citation type="submission" date="2020-08" db="EMBL/GenBank/DDBJ databases">
        <title>Sequencing the genomes of 1000 actinobacteria strains.</title>
        <authorList>
            <person name="Klenk H.-P."/>
        </authorList>
    </citation>
    <scope>NUCLEOTIDE SEQUENCE [LARGE SCALE GENOMIC DNA]</scope>
    <source>
        <strain evidence="1 2">DSM 19079</strain>
    </source>
</reference>
<dbReference type="OrthoDB" id="9788974at2"/>
<dbReference type="Proteomes" id="UP000560081">
    <property type="component" value="Unassembled WGS sequence"/>
</dbReference>
<evidence type="ECO:0000313" key="1">
    <source>
        <dbReference type="EMBL" id="MBB4882271.1"/>
    </source>
</evidence>
<dbReference type="PANTHER" id="PTHR36974">
    <property type="entry name" value="MEMBRANE PROTEIN-RELATED"/>
    <property type="match status" value="1"/>
</dbReference>
<dbReference type="PANTHER" id="PTHR36974:SF1">
    <property type="entry name" value="DOXX FAMILY MEMBRANE PROTEIN"/>
    <property type="match status" value="1"/>
</dbReference>
<sequence length="141" mass="14909">MTKRRQPVPLSQTAARLGLGGFMTAAGMSHLTVARREFRAQVPSWVPLPADLVVLGSGVAEIGLGAALLALPGQRRLTGTALAAFYTAIYPGNIGQYAERKDGFGLDTDGRRLARLFGQPALIAAALWAAGIPEREQGGRR</sequence>
<proteinExistence type="predicted"/>
<dbReference type="AlphaFoldDB" id="A0A4Y8WXA0"/>
<dbReference type="RefSeq" id="WP_135030646.1">
    <property type="nucleotide sequence ID" value="NZ_BMLA01000005.1"/>
</dbReference>
<accession>A0A4Y8WXA0</accession>